<evidence type="ECO:0000256" key="2">
    <source>
        <dbReference type="SAM" id="Phobius"/>
    </source>
</evidence>
<proteinExistence type="predicted"/>
<dbReference type="OrthoDB" id="8734272at2759"/>
<protein>
    <recommendedName>
        <fullName evidence="5">Transmembrane protein</fullName>
    </recommendedName>
</protein>
<feature type="compositionally biased region" description="Basic and acidic residues" evidence="1">
    <location>
        <begin position="57"/>
        <end position="68"/>
    </location>
</feature>
<dbReference type="EMBL" id="JAFJMO010000002">
    <property type="protein sequence ID" value="KAJ8285048.1"/>
    <property type="molecule type" value="Genomic_DNA"/>
</dbReference>
<evidence type="ECO:0000256" key="1">
    <source>
        <dbReference type="SAM" id="MobiDB-lite"/>
    </source>
</evidence>
<dbReference type="AlphaFoldDB" id="A0A9Q1E069"/>
<sequence>MRRTGSEWTVNMRNAGWLRKNWPWVAGGAFLGIHIGTWAMQKAMKSSVHSQTQTKPRSTEDSQPKSEI</sequence>
<evidence type="ECO:0008006" key="5">
    <source>
        <dbReference type="Google" id="ProtNLM"/>
    </source>
</evidence>
<evidence type="ECO:0000313" key="3">
    <source>
        <dbReference type="EMBL" id="KAJ8285048.1"/>
    </source>
</evidence>
<feature type="region of interest" description="Disordered" evidence="1">
    <location>
        <begin position="43"/>
        <end position="68"/>
    </location>
</feature>
<organism evidence="3 4">
    <name type="scientific">Conger conger</name>
    <name type="common">Conger eel</name>
    <name type="synonym">Muraena conger</name>
    <dbReference type="NCBI Taxonomy" id="82655"/>
    <lineage>
        <taxon>Eukaryota</taxon>
        <taxon>Metazoa</taxon>
        <taxon>Chordata</taxon>
        <taxon>Craniata</taxon>
        <taxon>Vertebrata</taxon>
        <taxon>Euteleostomi</taxon>
        <taxon>Actinopterygii</taxon>
        <taxon>Neopterygii</taxon>
        <taxon>Teleostei</taxon>
        <taxon>Anguilliformes</taxon>
        <taxon>Congridae</taxon>
        <taxon>Conger</taxon>
    </lineage>
</organism>
<keyword evidence="2" id="KW-0812">Transmembrane</keyword>
<accession>A0A9Q1E069</accession>
<keyword evidence="2" id="KW-0472">Membrane</keyword>
<feature type="transmembrane region" description="Helical" evidence="2">
    <location>
        <begin position="22"/>
        <end position="40"/>
    </location>
</feature>
<reference evidence="3" key="1">
    <citation type="journal article" date="2023" name="Science">
        <title>Genome structures resolve the early diversification of teleost fishes.</title>
        <authorList>
            <person name="Parey E."/>
            <person name="Louis A."/>
            <person name="Montfort J."/>
            <person name="Bouchez O."/>
            <person name="Roques C."/>
            <person name="Iampietro C."/>
            <person name="Lluch J."/>
            <person name="Castinel A."/>
            <person name="Donnadieu C."/>
            <person name="Desvignes T."/>
            <person name="Floi Bucao C."/>
            <person name="Jouanno E."/>
            <person name="Wen M."/>
            <person name="Mejri S."/>
            <person name="Dirks R."/>
            <person name="Jansen H."/>
            <person name="Henkel C."/>
            <person name="Chen W.J."/>
            <person name="Zahm M."/>
            <person name="Cabau C."/>
            <person name="Klopp C."/>
            <person name="Thompson A.W."/>
            <person name="Robinson-Rechavi M."/>
            <person name="Braasch I."/>
            <person name="Lecointre G."/>
            <person name="Bobe J."/>
            <person name="Postlethwait J.H."/>
            <person name="Berthelot C."/>
            <person name="Roest Crollius H."/>
            <person name="Guiguen Y."/>
        </authorList>
    </citation>
    <scope>NUCLEOTIDE SEQUENCE</scope>
    <source>
        <strain evidence="3">Concon-B</strain>
    </source>
</reference>
<keyword evidence="2" id="KW-1133">Transmembrane helix</keyword>
<dbReference type="Proteomes" id="UP001152803">
    <property type="component" value="Unassembled WGS sequence"/>
</dbReference>
<name>A0A9Q1E069_CONCO</name>
<keyword evidence="4" id="KW-1185">Reference proteome</keyword>
<evidence type="ECO:0000313" key="4">
    <source>
        <dbReference type="Proteomes" id="UP001152803"/>
    </source>
</evidence>
<feature type="compositionally biased region" description="Polar residues" evidence="1">
    <location>
        <begin position="47"/>
        <end position="56"/>
    </location>
</feature>
<gene>
    <name evidence="3" type="ORF">COCON_G00038980</name>
</gene>
<comment type="caution">
    <text evidence="3">The sequence shown here is derived from an EMBL/GenBank/DDBJ whole genome shotgun (WGS) entry which is preliminary data.</text>
</comment>